<evidence type="ECO:0000313" key="20">
    <source>
        <dbReference type="Proteomes" id="UP000215181"/>
    </source>
</evidence>
<dbReference type="EC" id="2.7.13.3" evidence="3"/>
<reference evidence="19 20" key="1">
    <citation type="submission" date="2017-07" db="EMBL/GenBank/DDBJ databases">
        <title>Thauera sp. KNDSS-Mac4 genome sequence and assembly.</title>
        <authorList>
            <person name="Mayilraj S."/>
        </authorList>
    </citation>
    <scope>NUCLEOTIDE SEQUENCE [LARGE SCALE GENOMIC DNA]</scope>
    <source>
        <strain evidence="19 20">KNDSS-Mac4</strain>
    </source>
</reference>
<keyword evidence="20" id="KW-1185">Reference proteome</keyword>
<dbReference type="InterPro" id="IPR017055">
    <property type="entry name" value="Sig_transdc_His_kinase_DctB"/>
</dbReference>
<evidence type="ECO:0000256" key="17">
    <source>
        <dbReference type="SAM" id="Phobius"/>
    </source>
</evidence>
<dbReference type="CDD" id="cd00082">
    <property type="entry name" value="HisKA"/>
    <property type="match status" value="1"/>
</dbReference>
<evidence type="ECO:0000313" key="19">
    <source>
        <dbReference type="EMBL" id="OYD53959.1"/>
    </source>
</evidence>
<evidence type="ECO:0000256" key="1">
    <source>
        <dbReference type="ARBA" id="ARBA00000085"/>
    </source>
</evidence>
<dbReference type="GO" id="GO:0005886">
    <property type="term" value="C:plasma membrane"/>
    <property type="evidence" value="ECO:0007669"/>
    <property type="project" value="UniProtKB-SubCell"/>
</dbReference>
<keyword evidence="14 17" id="KW-0472">Membrane</keyword>
<comment type="catalytic activity">
    <reaction evidence="1">
        <text>ATP + protein L-histidine = ADP + protein N-phospho-L-histidine.</text>
        <dbReference type="EC" id="2.7.13.3"/>
    </reaction>
</comment>
<dbReference type="Gene3D" id="3.30.450.20">
    <property type="entry name" value="PAS domain"/>
    <property type="match status" value="2"/>
</dbReference>
<comment type="subcellular location">
    <subcellularLocation>
        <location evidence="2">Cell inner membrane</location>
        <topology evidence="2">Multi-pass membrane protein</topology>
    </subcellularLocation>
</comment>
<protein>
    <recommendedName>
        <fullName evidence="15">C4-dicarboxylate transport sensor protein DctB</fullName>
        <ecNumber evidence="3">2.7.13.3</ecNumber>
    </recommendedName>
</protein>
<dbReference type="Pfam" id="PF02518">
    <property type="entry name" value="HATPase_c"/>
    <property type="match status" value="1"/>
</dbReference>
<keyword evidence="13" id="KW-0902">Two-component regulatory system</keyword>
<dbReference type="FunFam" id="3.30.450.20:FF:000127">
    <property type="entry name" value="C4-dicarboxylate transport sensor protein"/>
    <property type="match status" value="1"/>
</dbReference>
<organism evidence="19 20">
    <name type="scientific">Thauera propionica</name>
    <dbReference type="NCBI Taxonomy" id="2019431"/>
    <lineage>
        <taxon>Bacteria</taxon>
        <taxon>Pseudomonadati</taxon>
        <taxon>Pseudomonadota</taxon>
        <taxon>Betaproteobacteria</taxon>
        <taxon>Rhodocyclales</taxon>
        <taxon>Zoogloeaceae</taxon>
        <taxon>Thauera</taxon>
    </lineage>
</organism>
<dbReference type="PRINTS" id="PR00344">
    <property type="entry name" value="BCTRLSENSOR"/>
</dbReference>
<dbReference type="GO" id="GO:0005524">
    <property type="term" value="F:ATP binding"/>
    <property type="evidence" value="ECO:0007669"/>
    <property type="project" value="UniProtKB-KW"/>
</dbReference>
<evidence type="ECO:0000256" key="2">
    <source>
        <dbReference type="ARBA" id="ARBA00004429"/>
    </source>
</evidence>
<dbReference type="PIRSF" id="PIRSF036431">
    <property type="entry name" value="STHK_DctB"/>
    <property type="match status" value="1"/>
</dbReference>
<evidence type="ECO:0000256" key="7">
    <source>
        <dbReference type="ARBA" id="ARBA00022679"/>
    </source>
</evidence>
<keyword evidence="7" id="KW-0808">Transferase</keyword>
<dbReference type="Gene3D" id="3.30.565.10">
    <property type="entry name" value="Histidine kinase-like ATPase, C-terminal domain"/>
    <property type="match status" value="1"/>
</dbReference>
<keyword evidence="9" id="KW-0547">Nucleotide-binding</keyword>
<evidence type="ECO:0000256" key="12">
    <source>
        <dbReference type="ARBA" id="ARBA00022989"/>
    </source>
</evidence>
<evidence type="ECO:0000256" key="11">
    <source>
        <dbReference type="ARBA" id="ARBA00022840"/>
    </source>
</evidence>
<dbReference type="OrthoDB" id="9772100at2"/>
<evidence type="ECO:0000256" key="16">
    <source>
        <dbReference type="SAM" id="MobiDB-lite"/>
    </source>
</evidence>
<evidence type="ECO:0000259" key="18">
    <source>
        <dbReference type="PROSITE" id="PS50109"/>
    </source>
</evidence>
<dbReference type="InterPro" id="IPR005467">
    <property type="entry name" value="His_kinase_dom"/>
</dbReference>
<gene>
    <name evidence="19" type="ORF">CGK74_10320</name>
</gene>
<comment type="caution">
    <text evidence="19">The sequence shown here is derived from an EMBL/GenBank/DDBJ whole genome shotgun (WGS) entry which is preliminary data.</text>
</comment>
<evidence type="ECO:0000256" key="4">
    <source>
        <dbReference type="ARBA" id="ARBA00022475"/>
    </source>
</evidence>
<dbReference type="Gene3D" id="1.10.287.130">
    <property type="match status" value="1"/>
</dbReference>
<evidence type="ECO:0000256" key="3">
    <source>
        <dbReference type="ARBA" id="ARBA00012438"/>
    </source>
</evidence>
<dbReference type="InterPro" id="IPR036097">
    <property type="entry name" value="HisK_dim/P_sf"/>
</dbReference>
<dbReference type="Pfam" id="PF00512">
    <property type="entry name" value="HisKA"/>
    <property type="match status" value="1"/>
</dbReference>
<dbReference type="SUPFAM" id="SSF47384">
    <property type="entry name" value="Homodimeric domain of signal transducing histidine kinase"/>
    <property type="match status" value="1"/>
</dbReference>
<dbReference type="PROSITE" id="PS50109">
    <property type="entry name" value="HIS_KIN"/>
    <property type="match status" value="1"/>
</dbReference>
<dbReference type="InterPro" id="IPR029151">
    <property type="entry name" value="Sensor-like_sf"/>
</dbReference>
<feature type="region of interest" description="Disordered" evidence="16">
    <location>
        <begin position="1"/>
        <end position="23"/>
    </location>
</feature>
<evidence type="ECO:0000256" key="13">
    <source>
        <dbReference type="ARBA" id="ARBA00023012"/>
    </source>
</evidence>
<evidence type="ECO:0000256" key="15">
    <source>
        <dbReference type="ARBA" id="ARBA00073143"/>
    </source>
</evidence>
<dbReference type="InterPro" id="IPR036890">
    <property type="entry name" value="HATPase_C_sf"/>
</dbReference>
<dbReference type="InterPro" id="IPR003594">
    <property type="entry name" value="HATPase_dom"/>
</dbReference>
<dbReference type="SUPFAM" id="SSF55874">
    <property type="entry name" value="ATPase domain of HSP90 chaperone/DNA topoisomerase II/histidine kinase"/>
    <property type="match status" value="1"/>
</dbReference>
<dbReference type="SMART" id="SM00387">
    <property type="entry name" value="HATPase_c"/>
    <property type="match status" value="1"/>
</dbReference>
<feature type="domain" description="Histidine kinase" evidence="18">
    <location>
        <begin position="408"/>
        <end position="619"/>
    </location>
</feature>
<evidence type="ECO:0000256" key="5">
    <source>
        <dbReference type="ARBA" id="ARBA00022519"/>
    </source>
</evidence>
<dbReference type="InterPro" id="IPR033479">
    <property type="entry name" value="dCache_1"/>
</dbReference>
<dbReference type="PANTHER" id="PTHR43065:SF46">
    <property type="entry name" value="C4-DICARBOXYLATE TRANSPORT SENSOR PROTEIN DCTB"/>
    <property type="match status" value="1"/>
</dbReference>
<dbReference type="SUPFAM" id="SSF103190">
    <property type="entry name" value="Sensory domain-like"/>
    <property type="match status" value="1"/>
</dbReference>
<dbReference type="InterPro" id="IPR004358">
    <property type="entry name" value="Sig_transdc_His_kin-like_C"/>
</dbReference>
<keyword evidence="6" id="KW-0597">Phosphoprotein</keyword>
<keyword evidence="5" id="KW-0997">Cell inner membrane</keyword>
<sequence>MVASPSCAHAQSQTRRRLARRVDRRRIRMSSRSHRHPLARALALLALVLPLAWAAHAYRLKSGIDELSHHAAQRLALLSASLDAQLLRFESLPSVLAQHPLLPALLADPQDPVLLGRANALLEQVNDRAGAGMLYLIAADGNTLAASNWRRPDSFVGENYAFRPYFRDALAGRAGRFFAVGATTRVPGFFFAHPVQGPQGVIGVLAVKVELTQLEQTWSDSGEAVMVVDRHGVIALTSNAAWKFGTLAPLNDVSQRELQATRQYYTAGLRPLPLEWTDDQRARLGGPEYVVGSRALDWLDWRMLMLQDTRPVHAAAWQAVAGVCLVLSALLAAGLYWRQRVRRLRERLAAQAELERTVAERTADLAASNQQLLREISERTVAEQKLRGAQRALIEANRLAALGQMAAGVAHEINQPLAAMRSFAGNALTFLERGRLDALRDNLQQIIGLVERMARLTSQLKVFASRQQASGGTAPAAQAMEVVAGWFRERLAKAGVRLVVDDAGLQFPLQPQALEQVLSNLVGNALDALAGRADGLIELRTRVAGGRLCLEVADNGPGIAAEVRDRILQPFFSTKPLGQGLGLGLSIVGDLVEAAGGRLEVLDRPGGGALMRASWPLAPEARQSTEETAA</sequence>
<keyword evidence="10" id="KW-0418">Kinase</keyword>
<dbReference type="Pfam" id="PF02743">
    <property type="entry name" value="dCache_1"/>
    <property type="match status" value="1"/>
</dbReference>
<evidence type="ECO:0000256" key="6">
    <source>
        <dbReference type="ARBA" id="ARBA00022553"/>
    </source>
</evidence>
<keyword evidence="8 17" id="KW-0812">Transmembrane</keyword>
<keyword evidence="12 17" id="KW-1133">Transmembrane helix</keyword>
<proteinExistence type="predicted"/>
<keyword evidence="11" id="KW-0067">ATP-binding</keyword>
<dbReference type="PANTHER" id="PTHR43065">
    <property type="entry name" value="SENSOR HISTIDINE KINASE"/>
    <property type="match status" value="1"/>
</dbReference>
<evidence type="ECO:0000256" key="10">
    <source>
        <dbReference type="ARBA" id="ARBA00022777"/>
    </source>
</evidence>
<name>A0A235EY45_9RHOO</name>
<dbReference type="FunFam" id="1.10.287.130:FF:000049">
    <property type="entry name" value="C4-dicarboxylate transport sensor protein DctB"/>
    <property type="match status" value="1"/>
</dbReference>
<evidence type="ECO:0000256" key="14">
    <source>
        <dbReference type="ARBA" id="ARBA00023136"/>
    </source>
</evidence>
<dbReference type="AlphaFoldDB" id="A0A235EY45"/>
<dbReference type="InterPro" id="IPR003661">
    <property type="entry name" value="HisK_dim/P_dom"/>
</dbReference>
<feature type="transmembrane region" description="Helical" evidence="17">
    <location>
        <begin position="315"/>
        <end position="337"/>
    </location>
</feature>
<evidence type="ECO:0000256" key="8">
    <source>
        <dbReference type="ARBA" id="ARBA00022692"/>
    </source>
</evidence>
<evidence type="ECO:0000256" key="9">
    <source>
        <dbReference type="ARBA" id="ARBA00022741"/>
    </source>
</evidence>
<dbReference type="Proteomes" id="UP000215181">
    <property type="component" value="Unassembled WGS sequence"/>
</dbReference>
<keyword evidence="4" id="KW-1003">Cell membrane</keyword>
<dbReference type="CDD" id="cd12914">
    <property type="entry name" value="PDC1_DGC_like"/>
    <property type="match status" value="1"/>
</dbReference>
<feature type="compositionally biased region" description="Basic residues" evidence="16">
    <location>
        <begin position="14"/>
        <end position="23"/>
    </location>
</feature>
<accession>A0A235EY45</accession>
<dbReference type="GO" id="GO:0000155">
    <property type="term" value="F:phosphorelay sensor kinase activity"/>
    <property type="evidence" value="ECO:0007669"/>
    <property type="project" value="InterPro"/>
</dbReference>
<dbReference type="SMART" id="SM00388">
    <property type="entry name" value="HisKA"/>
    <property type="match status" value="1"/>
</dbReference>
<dbReference type="EMBL" id="NOIH01000010">
    <property type="protein sequence ID" value="OYD53959.1"/>
    <property type="molecule type" value="Genomic_DNA"/>
</dbReference>